<gene>
    <name evidence="10" type="ORF">BJ085DRAFT_14224</name>
</gene>
<dbReference type="GO" id="GO:0008270">
    <property type="term" value="F:zinc ion binding"/>
    <property type="evidence" value="ECO:0007669"/>
    <property type="project" value="UniProtKB-KW"/>
</dbReference>
<evidence type="ECO:0000256" key="4">
    <source>
        <dbReference type="ARBA" id="ARBA00022723"/>
    </source>
</evidence>
<evidence type="ECO:0000313" key="10">
    <source>
        <dbReference type="EMBL" id="RKP34050.1"/>
    </source>
</evidence>
<evidence type="ECO:0000256" key="8">
    <source>
        <dbReference type="SAM" id="MobiDB-lite"/>
    </source>
</evidence>
<dbReference type="Gene3D" id="3.30.160.60">
    <property type="entry name" value="Classic Zinc Finger"/>
    <property type="match status" value="1"/>
</dbReference>
<feature type="domain" description="C2H2-type" evidence="9">
    <location>
        <begin position="75"/>
        <end position="97"/>
    </location>
</feature>
<reference evidence="11" key="1">
    <citation type="journal article" date="2018" name="Nat. Microbiol.">
        <title>Leveraging single-cell genomics to expand the fungal tree of life.</title>
        <authorList>
            <person name="Ahrendt S.R."/>
            <person name="Quandt C.A."/>
            <person name="Ciobanu D."/>
            <person name="Clum A."/>
            <person name="Salamov A."/>
            <person name="Andreopoulos B."/>
            <person name="Cheng J.F."/>
            <person name="Woyke T."/>
            <person name="Pelin A."/>
            <person name="Henrissat B."/>
            <person name="Reynolds N.K."/>
            <person name="Benny G.L."/>
            <person name="Smith M.E."/>
            <person name="James T.Y."/>
            <person name="Grigoriev I.V."/>
        </authorList>
    </citation>
    <scope>NUCLEOTIDE SEQUENCE [LARGE SCALE GENOMIC DNA]</scope>
    <source>
        <strain evidence="11">RSA 468</strain>
    </source>
</reference>
<dbReference type="AlphaFoldDB" id="A0A4P9ZNY5"/>
<dbReference type="EMBL" id="ML003387">
    <property type="protein sequence ID" value="RKP34050.1"/>
    <property type="molecule type" value="Genomic_DNA"/>
</dbReference>
<dbReference type="GO" id="GO:0003676">
    <property type="term" value="F:nucleic acid binding"/>
    <property type="evidence" value="ECO:0007669"/>
    <property type="project" value="InterPro"/>
</dbReference>
<sequence length="425" mass="48270">MSQAAPIFTCLACQVAFHSAELQRSHYRSDWHRYNLKRKMANLPPVEAENFAQRVLTQQAKSKEEAAEANVALRCEVCRKSYGSKNAYLSHMASKKHREKAKASLGESSPTVNAGSDDVPMASAGAETLTPTERQLKIRELNRALDEVETEEEMERLIQKKIKLSARLAPESCLFCVHTSDSFESNIEHMTQVHSFFIPDIEFMKDLPGMIKYLGEKVSVANVCLYCNGRGRGLRSLESVRDHMRHKGHCKIAYDDEIDILELSEFYDFSSTYADATAANADDEMELDTNGQIVLSRHRGDLASNTHGGGLTLTTDESELILPSGARIGHRDYLRYYRQRLQPSDTDNPALISRMLTEHADGDRPMTKAERKKMEKALILQQPKGRWALKNNHSYLETRTKHHFDTRVGIKANKLQRHFRAQILF</sequence>
<comment type="subcellular location">
    <subcellularLocation>
        <location evidence="1">Cytoplasm</location>
    </subcellularLocation>
</comment>
<dbReference type="GO" id="GO:0005737">
    <property type="term" value="C:cytoplasm"/>
    <property type="evidence" value="ECO:0007669"/>
    <property type="project" value="UniProtKB-SubCell"/>
</dbReference>
<keyword evidence="5" id="KW-0677">Repeat</keyword>
<keyword evidence="11" id="KW-1185">Reference proteome</keyword>
<dbReference type="SMART" id="SM00451">
    <property type="entry name" value="ZnF_U1"/>
    <property type="match status" value="2"/>
</dbReference>
<evidence type="ECO:0000256" key="1">
    <source>
        <dbReference type="ARBA" id="ARBA00004496"/>
    </source>
</evidence>
<comment type="similarity">
    <text evidence="7">Belongs to the REI1 family.</text>
</comment>
<dbReference type="Pfam" id="PF12756">
    <property type="entry name" value="zf-C2H2_2"/>
    <property type="match status" value="1"/>
</dbReference>
<evidence type="ECO:0000256" key="2">
    <source>
        <dbReference type="ARBA" id="ARBA00022490"/>
    </source>
</evidence>
<evidence type="ECO:0000256" key="7">
    <source>
        <dbReference type="ARBA" id="ARBA00034126"/>
    </source>
</evidence>
<dbReference type="Pfam" id="PF12874">
    <property type="entry name" value="zf-met"/>
    <property type="match status" value="1"/>
</dbReference>
<accession>A0A4P9ZNY5</accession>
<evidence type="ECO:0000256" key="5">
    <source>
        <dbReference type="ARBA" id="ARBA00022737"/>
    </source>
</evidence>
<feature type="domain" description="C2H2-type" evidence="9">
    <location>
        <begin position="10"/>
        <end position="32"/>
    </location>
</feature>
<dbReference type="Proteomes" id="UP000268162">
    <property type="component" value="Unassembled WGS sequence"/>
</dbReference>
<keyword evidence="4" id="KW-0479">Metal-binding</keyword>
<protein>
    <submittedName>
        <fullName evidence="10">C2H2 type zinc-finger-domain-containing protein</fullName>
    </submittedName>
</protein>
<dbReference type="InterPro" id="IPR041661">
    <property type="entry name" value="ZN622/Rei1/Reh1_Znf-C2H2"/>
</dbReference>
<name>A0A4P9ZNY5_9FUNG</name>
<dbReference type="PANTHER" id="PTHR13182:SF8">
    <property type="entry name" value="CYTOPLASMIC 60S SUBUNIT BIOGENESIS FACTOR ZNF622"/>
    <property type="match status" value="1"/>
</dbReference>
<dbReference type="STRING" id="215637.A0A4P9ZNY5"/>
<keyword evidence="6" id="KW-0862">Zinc</keyword>
<feature type="region of interest" description="Disordered" evidence="8">
    <location>
        <begin position="99"/>
        <end position="121"/>
    </location>
</feature>
<evidence type="ECO:0000313" key="11">
    <source>
        <dbReference type="Proteomes" id="UP000268162"/>
    </source>
</evidence>
<keyword evidence="2" id="KW-0963">Cytoplasm</keyword>
<dbReference type="GO" id="GO:0042273">
    <property type="term" value="P:ribosomal large subunit biogenesis"/>
    <property type="evidence" value="ECO:0007669"/>
    <property type="project" value="TreeGrafter"/>
</dbReference>
<dbReference type="SMART" id="SM00355">
    <property type="entry name" value="ZnF_C2H2"/>
    <property type="match status" value="4"/>
</dbReference>
<evidence type="ECO:0000256" key="6">
    <source>
        <dbReference type="ARBA" id="ARBA00022833"/>
    </source>
</evidence>
<proteinExistence type="inferred from homology"/>
<dbReference type="GO" id="GO:0030687">
    <property type="term" value="C:preribosome, large subunit precursor"/>
    <property type="evidence" value="ECO:0007669"/>
    <property type="project" value="TreeGrafter"/>
</dbReference>
<dbReference type="InterPro" id="IPR003604">
    <property type="entry name" value="Matrin/U1-like-C_Znf_C2H2"/>
</dbReference>
<dbReference type="InterPro" id="IPR036236">
    <property type="entry name" value="Znf_C2H2_sf"/>
</dbReference>
<keyword evidence="3" id="KW-0690">Ribosome biogenesis</keyword>
<dbReference type="PANTHER" id="PTHR13182">
    <property type="entry name" value="ZINC FINGER PROTEIN 622"/>
    <property type="match status" value="1"/>
</dbReference>
<evidence type="ECO:0000259" key="9">
    <source>
        <dbReference type="PROSITE" id="PS00028"/>
    </source>
</evidence>
<organism evidence="10 11">
    <name type="scientific">Dimargaris cristalligena</name>
    <dbReference type="NCBI Taxonomy" id="215637"/>
    <lineage>
        <taxon>Eukaryota</taxon>
        <taxon>Fungi</taxon>
        <taxon>Fungi incertae sedis</taxon>
        <taxon>Zoopagomycota</taxon>
        <taxon>Kickxellomycotina</taxon>
        <taxon>Dimargaritomycetes</taxon>
        <taxon>Dimargaritales</taxon>
        <taxon>Dimargaritaceae</taxon>
        <taxon>Dimargaris</taxon>
    </lineage>
</organism>
<dbReference type="SUPFAM" id="SSF57667">
    <property type="entry name" value="beta-beta-alpha zinc fingers"/>
    <property type="match status" value="3"/>
</dbReference>
<dbReference type="PROSITE" id="PS00028">
    <property type="entry name" value="ZINC_FINGER_C2H2_1"/>
    <property type="match status" value="2"/>
</dbReference>
<dbReference type="InterPro" id="IPR040025">
    <property type="entry name" value="Znf622/Rei1/Reh1"/>
</dbReference>
<dbReference type="InterPro" id="IPR013087">
    <property type="entry name" value="Znf_C2H2_type"/>
</dbReference>
<keyword evidence="10" id="KW-0863">Zinc-finger</keyword>
<evidence type="ECO:0000256" key="3">
    <source>
        <dbReference type="ARBA" id="ARBA00022517"/>
    </source>
</evidence>